<feature type="region of interest" description="Disordered" evidence="2">
    <location>
        <begin position="1"/>
        <end position="128"/>
    </location>
</feature>
<feature type="compositionally biased region" description="Low complexity" evidence="2">
    <location>
        <begin position="548"/>
        <end position="562"/>
    </location>
</feature>
<keyword evidence="1" id="KW-0479">Metal-binding</keyword>
<dbReference type="CDD" id="cd22744">
    <property type="entry name" value="OTU"/>
    <property type="match status" value="1"/>
</dbReference>
<organism evidence="4 5">
    <name type="scientific">Durusdinium trenchii</name>
    <dbReference type="NCBI Taxonomy" id="1381693"/>
    <lineage>
        <taxon>Eukaryota</taxon>
        <taxon>Sar</taxon>
        <taxon>Alveolata</taxon>
        <taxon>Dinophyceae</taxon>
        <taxon>Suessiales</taxon>
        <taxon>Symbiodiniaceae</taxon>
        <taxon>Durusdinium</taxon>
    </lineage>
</organism>
<name>A0ABP0LAJ6_9DINO</name>
<feature type="region of interest" description="Disordered" evidence="2">
    <location>
        <begin position="2110"/>
        <end position="2239"/>
    </location>
</feature>
<feature type="compositionally biased region" description="Acidic residues" evidence="2">
    <location>
        <begin position="12"/>
        <end position="48"/>
    </location>
</feature>
<dbReference type="PROSITE" id="PS50158">
    <property type="entry name" value="ZF_CCHC"/>
    <property type="match status" value="1"/>
</dbReference>
<keyword evidence="1" id="KW-0863">Zinc-finger</keyword>
<feature type="region of interest" description="Disordered" evidence="2">
    <location>
        <begin position="3348"/>
        <end position="3367"/>
    </location>
</feature>
<comment type="caution">
    <text evidence="4">The sequence shown here is derived from an EMBL/GenBank/DDBJ whole genome shotgun (WGS) entry which is preliminary data.</text>
</comment>
<feature type="compositionally biased region" description="Basic and acidic residues" evidence="2">
    <location>
        <begin position="90"/>
        <end position="105"/>
    </location>
</feature>
<feature type="region of interest" description="Disordered" evidence="2">
    <location>
        <begin position="539"/>
        <end position="575"/>
    </location>
</feature>
<feature type="region of interest" description="Disordered" evidence="2">
    <location>
        <begin position="1258"/>
        <end position="1279"/>
    </location>
</feature>
<dbReference type="SUPFAM" id="SSF57756">
    <property type="entry name" value="Retrovirus zinc finger-like domains"/>
    <property type="match status" value="1"/>
</dbReference>
<gene>
    <name evidence="4" type="ORF">CCMP2556_LOCUS19967</name>
</gene>
<proteinExistence type="predicted"/>
<feature type="region of interest" description="Disordered" evidence="2">
    <location>
        <begin position="394"/>
        <end position="431"/>
    </location>
</feature>
<evidence type="ECO:0000313" key="4">
    <source>
        <dbReference type="EMBL" id="CAK9035599.1"/>
    </source>
</evidence>
<sequence length="3538" mass="393984">MATGGDGVTTSEELEDADAEGEEEAYVQDIDEFLAEPEEGEEELEPAPDAETSLEPRKSSSRSGRNGPRTGSSAGSDASGTSPRRPPRSRTSDEGRDSRDSRDKSSSSQKKPRGNLPPAPKFDGDRKADPRCFRKYLNKVDSYVALAEKIIDHNEIGLRLHAALEGEAADYLEDVPARTFGEIDGWRVLLRILRDKYDEPPMHKVGTAMKNFFNLQMAQDKTITMREVAEHLDRAARQCRDAGLDLPDAVMIHVFFQHTGASNERQANFLLRTGGQYDWAKIKAAIDILYPNTTVRVPASGAKASGYRGRAAHEVHWSSSDWQLPDLQDPSIVWDSWLYENDPVEMIAEQTLYEAVDENLIPQNLARDLTACFNTHRENRRQLARAVQARGYYVRGGKGKSGGRGKGDRGKGRGGKKGKGGKSAGGKTRGGLTLQELKAKTACAECGAIGHWKEECPKRQSNLTHHTEYREPDPYYEPDFEEYDYDADEQAYEEWDPETWDQWQEEAPRSSHAAGRQTDAAAAVEEENLRAIHALRKKVSQAAPLAGPSKSTSATTSKTAPPAKVPPVMPKTPPVMPKQVKQVRNVYVEQSKHDIVEEQGFNKHSLYSDEFVDQHGTMARVKAILTAKPPGTTFSGSEARAAVRTHATSSAHVATRTDETGLTGSVWDLLKDHSKAPDLDSLRKTRDVLAARRVKFESPTSPRSALSLTRRPPTVQTDKVYLTIDTACENTVVGSVYLEKVLNKLGEHGLMPIAHEENEQYCFGPGAPKTSTTRLSVPIGIDGKPLVIRTSVIQEDKQAANRVPFLAGQDWLVLMGAVIDIGNNKMSLPAAGCEVPLLVDVSGHLVISIEDYPCTGWPQGLWTKVDEYPGAIFAVSHELQKSASQSEDSFNLVTDHNFIYEPNEDDMNTGLSRGPCTIPCDFWEYLTTVGLDSGPGTQTLQPARLTIVAGSLPKDYIWDTWPTPSDVPCPAGLRCWVGVTCFFLNGVDLNKIDIPTVPKGVKVLMNDGSSVFVAPSSVKPRQNKKILQFDYTSTPPIFEHASTVQKEAFRIPEGQPSKTRLSKGACQQAWARLVIKMDMLWSLMARSLSVNHLIREFKHRAPALMGYMEAIMQVENAAMLPATLPPSTTKALGQTAKAKGNWTPYPEKVKMCPHDVESARRIGNAHGRFRECLQCGLVRKALTENYRVPITGEEVIVYGITHGVRDRPGGKVQLSAQGVQRDPAACSASLAAYFGNFFTEEEFSKGFSNAAPGQFRMGERGHGHGPGWLEGGPPHRSPIKPGLRKRLKHSARRALQTSQTARELVADRVNHATWPKRSFGFDLVEIFGGTSMISIRAVQGWNLRVLQPVDIRFGTNLRQRSQRRWLMRQLNKWNPRLAIVEMPCTPWSILQRNVNYRDDPEGLHELREADRPFIKLTKEVFESQQKRGGHALVENPASADSWSEPEFLALRQKYFETTSCMCRFGMVGKHGLPMLKRVRWMGTHPTFADYLNLQCQHQHEHELVEGQNTPLSACYPPDLADTIIRAYLDVVQQEDFGVHYDWQVMETRHVHYVDVSRQESDWRPLLAQAEEVLARKVQSSCFLDITSDLYQKIIPLVPWQILNVQIAHLPKAKRLRPGLENCHRASVLLQTDDVLVIETEHLPTAQAPRERFVAPVKVAIFVLGHAPGEPQEPVPARLPPQSPPLRDGDVVEDPMAEAAEEGMAHEGLVRQDFASGECWFSGSPLKAEQKRWAPALVRMHRNLGHPRPPDFVRALLQHGKVDPEAIALARRLKCATCERTRRPLPPRPSSLKSVGSFNDKLCLDLVFLHDTNEEKHTYLHILDPAGGYNVFIWIPSRAPEDVLEHFNKSWSSCAGFPRSIWADRDELSKELLQNAYSEVEAFNRAFRYTANKIIDDKQLAGDIDMQLLGSLVGAAMNEKVRTCGASANQWLFGRNPRVAEDLLSPDGQLDALRGLDQDEELRLRTYIRSQADVLISQFKIDDALRKAVLRQGRPSRLTYEPGELVAFWRQVKKKKGKLLQPGWFRGTIVGPHKGDDSQNNYWVTSGGKLILVSKEQLRPTFGTERWKIDEQALQGLLDNFPEEFYNGRDGEPPDDMAIDEKAVREEVAVPVFESDEEQLVEYSPTDPRTPDAQEDDQPSSAAASRPADAHGSIGSNTTHLPSMREDRAPGTPMHSLLRQPPPISVPEEVPIVDPDFEDDMALPPPAREAREPEGAPPEKKARIEAPSGDPPGPDHRVPAQEEIPTYDTELYVRPRGALWGCSFSGFRKSAMTRKQQKALEKEIPWRMIPESERQGYADALAKEWSTWLKYQAVEILSMEASLHVEENTDPARILDSRVCYRNKNAAYSWLPVKHKARIVCRGDRDPDLLTLRRDAPTMTRLGLLLILQICASSPGWFLFNSDITGAFLQGDQSLASRKEPLYLRPPKEGLPGLQPGQLLLVVRGIFGLANSPRLFWRHLRDSLVTMGFVQSTLDRAVFMYYRKGRLILVLGAHVDDLIGAGKPKEADEILDEIKKTFDFGSWSDSRTDETLEYGGKQIVRDGEKVILTQKKFILASSTTKIPKWRSATPNAPLLPQEHTELHSLGGCLHWLVGQSRPDLAAATSLYMSGQPTVHNLTQLNKLALEAQSTADWGLTFLPVPLSEARWVAFSDSSWANASELKSQAGYMVFIAGKNVDSLEGDVASLVDWRSHRIKRQCRSTLASETMAMDAAVDSAIFAREFMAEILVEAYNPLQSGRLPSNFMPLEAVTDCRSLFDILVKDGPLSSTQEKRLAIDIGGLKETATEVDPDGERLNEVFKWIDTNHQLADHLTKAKYLEELAHEVRSVGCAARERGDGWNPLIVLCHRGALPMRECEAILQHFPPERQALILEHIAEDMMWGCVEVAAFRSTKRSMVRAKPRASELSGRALGWDACLRSFAGTMAARAKQGEGYRAGRWTGTMATICISEMAPEASSAAAGEMKRAAAAASSAAGWAWHPAAGTLMHAITCARPRTKPLPRRAEYAKTAANSALSAAKVGVHTAAHQAAETARHSVASLVSSSSSKRGGIAGGGPLLWRIRVDWPGGPGDNDVEEQGKKRKQPAVARTPPEDEGSEEGLTGGFFSLHVCRVRSHVKCGAGGWLVAELSARERRGQRRSADACRYAGHEWCYGAKAGFFLTSPRVPRRYSWKEETLGDEKFLRGTIRVQASLLHDAFCSCQCGYNAIAVGFALGRGDAWQNVKPKAATRGKTLRQQTHQYILEHQADFRNLWTKDPNWTTTTEDGVIPIPDNWDDWLKALLRPGRRLCQHTLRAAACRLGVRVVVVRGGGSGLWEEPIAVGSPKHLTEPIVVSLRDERYRLIRAKPGFDCERDEPADVPPSAGRKRLRRESENKPLVWKLSAREKECLHEQGWKLLRKFGRNPNTASDSKKNESVYRTRQRHQKAKMMAKNVSRGGLFHKQREKVVREGKEPNPGPSSLWCGVTLNYASLDNTWALVDLLTSHRLRPDVVCLQETRRRLGWYAGRPDDAAVLEHMAKVRQQLLVLSPLRRPPAAAEAVLQS</sequence>
<evidence type="ECO:0000256" key="2">
    <source>
        <dbReference type="SAM" id="MobiDB-lite"/>
    </source>
</evidence>
<feature type="region of interest" description="Disordered" evidence="2">
    <location>
        <begin position="502"/>
        <end position="521"/>
    </location>
</feature>
<keyword evidence="1" id="KW-0862">Zinc</keyword>
<accession>A0ABP0LAJ6</accession>
<evidence type="ECO:0000256" key="1">
    <source>
        <dbReference type="PROSITE-ProRule" id="PRU00047"/>
    </source>
</evidence>
<feature type="region of interest" description="Disordered" evidence="2">
    <location>
        <begin position="3063"/>
        <end position="3096"/>
    </location>
</feature>
<dbReference type="Proteomes" id="UP001642484">
    <property type="component" value="Unassembled WGS sequence"/>
</dbReference>
<keyword evidence="5" id="KW-1185">Reference proteome</keyword>
<dbReference type="EMBL" id="CAXAMN010011558">
    <property type="protein sequence ID" value="CAK9035599.1"/>
    <property type="molecule type" value="Genomic_DNA"/>
</dbReference>
<feature type="domain" description="CCHC-type" evidence="3">
    <location>
        <begin position="443"/>
        <end position="458"/>
    </location>
</feature>
<dbReference type="InterPro" id="IPR036875">
    <property type="entry name" value="Znf_CCHC_sf"/>
</dbReference>
<evidence type="ECO:0000259" key="3">
    <source>
        <dbReference type="PROSITE" id="PS50158"/>
    </source>
</evidence>
<feature type="compositionally biased region" description="Pro residues" evidence="2">
    <location>
        <begin position="563"/>
        <end position="575"/>
    </location>
</feature>
<dbReference type="InterPro" id="IPR001878">
    <property type="entry name" value="Znf_CCHC"/>
</dbReference>
<feature type="compositionally biased region" description="Low complexity" evidence="2">
    <location>
        <begin position="70"/>
        <end position="83"/>
    </location>
</feature>
<reference evidence="4 5" key="1">
    <citation type="submission" date="2024-02" db="EMBL/GenBank/DDBJ databases">
        <authorList>
            <person name="Chen Y."/>
            <person name="Shah S."/>
            <person name="Dougan E. K."/>
            <person name="Thang M."/>
            <person name="Chan C."/>
        </authorList>
    </citation>
    <scope>NUCLEOTIDE SEQUENCE [LARGE SCALE GENOMIC DNA]</scope>
</reference>
<dbReference type="Pfam" id="PF07727">
    <property type="entry name" value="RVT_2"/>
    <property type="match status" value="1"/>
</dbReference>
<evidence type="ECO:0000313" key="5">
    <source>
        <dbReference type="Proteomes" id="UP001642484"/>
    </source>
</evidence>
<protein>
    <recommendedName>
        <fullName evidence="3">CCHC-type domain-containing protein</fullName>
    </recommendedName>
</protein>
<feature type="compositionally biased region" description="Basic and acidic residues" evidence="2">
    <location>
        <begin position="2207"/>
        <end position="2223"/>
    </location>
</feature>
<dbReference type="InterPro" id="IPR013103">
    <property type="entry name" value="RVT_2"/>
</dbReference>